<feature type="compositionally biased region" description="Low complexity" evidence="4">
    <location>
        <begin position="174"/>
        <end position="184"/>
    </location>
</feature>
<dbReference type="Proteomes" id="UP000789524">
    <property type="component" value="Unassembled WGS sequence"/>
</dbReference>
<feature type="region of interest" description="Disordered" evidence="4">
    <location>
        <begin position="160"/>
        <end position="305"/>
    </location>
</feature>
<evidence type="ECO:0000313" key="6">
    <source>
        <dbReference type="EMBL" id="CAG9572644.1"/>
    </source>
</evidence>
<feature type="chain" id="PRO_5035314626" evidence="5">
    <location>
        <begin position="24"/>
        <end position="469"/>
    </location>
</feature>
<dbReference type="GO" id="GO:0005615">
    <property type="term" value="C:extracellular space"/>
    <property type="evidence" value="ECO:0007669"/>
    <property type="project" value="TreeGrafter"/>
</dbReference>
<dbReference type="PANTHER" id="PTHR12236">
    <property type="entry name" value="STRUCTURAL CONTITUENT OF CUTICLE"/>
    <property type="match status" value="1"/>
</dbReference>
<name>A0A8J2VZL9_9NEOP</name>
<keyword evidence="7" id="KW-1185">Reference proteome</keyword>
<dbReference type="EMBL" id="CAKASE010000068">
    <property type="protein sequence ID" value="CAG9572644.1"/>
    <property type="molecule type" value="Genomic_DNA"/>
</dbReference>
<evidence type="ECO:0000256" key="3">
    <source>
        <dbReference type="PROSITE-ProRule" id="PRU00497"/>
    </source>
</evidence>
<dbReference type="InterPro" id="IPR031311">
    <property type="entry name" value="CHIT_BIND_RR_consensus"/>
</dbReference>
<feature type="region of interest" description="Disordered" evidence="4">
    <location>
        <begin position="348"/>
        <end position="367"/>
    </location>
</feature>
<feature type="compositionally biased region" description="Polar residues" evidence="4">
    <location>
        <begin position="227"/>
        <end position="244"/>
    </location>
</feature>
<feature type="compositionally biased region" description="Low complexity" evidence="4">
    <location>
        <begin position="245"/>
        <end position="263"/>
    </location>
</feature>
<dbReference type="OrthoDB" id="6428372at2759"/>
<feature type="compositionally biased region" description="Polar residues" evidence="4">
    <location>
        <begin position="107"/>
        <end position="132"/>
    </location>
</feature>
<feature type="signal peptide" evidence="5">
    <location>
        <begin position="1"/>
        <end position="23"/>
    </location>
</feature>
<evidence type="ECO:0000256" key="5">
    <source>
        <dbReference type="SAM" id="SignalP"/>
    </source>
</evidence>
<dbReference type="GO" id="GO:0031012">
    <property type="term" value="C:extracellular matrix"/>
    <property type="evidence" value="ECO:0007669"/>
    <property type="project" value="TreeGrafter"/>
</dbReference>
<dbReference type="GO" id="GO:0042302">
    <property type="term" value="F:structural constituent of cuticle"/>
    <property type="evidence" value="ECO:0007669"/>
    <property type="project" value="UniProtKB-UniRule"/>
</dbReference>
<feature type="compositionally biased region" description="Polar residues" evidence="4">
    <location>
        <begin position="160"/>
        <end position="173"/>
    </location>
</feature>
<reference evidence="6" key="1">
    <citation type="submission" date="2021-09" db="EMBL/GenBank/DDBJ databases">
        <authorList>
            <person name="Martin H S."/>
        </authorList>
    </citation>
    <scope>NUCLEOTIDE SEQUENCE</scope>
</reference>
<dbReference type="PANTHER" id="PTHR12236:SF98">
    <property type="entry name" value="CUTICULAR PROTEIN 56F"/>
    <property type="match status" value="1"/>
</dbReference>
<evidence type="ECO:0000256" key="1">
    <source>
        <dbReference type="ARBA" id="ARBA00022460"/>
    </source>
</evidence>
<evidence type="ECO:0000313" key="7">
    <source>
        <dbReference type="Proteomes" id="UP000789524"/>
    </source>
</evidence>
<protein>
    <submittedName>
        <fullName evidence="6">(African queen) hypothetical protein</fullName>
    </submittedName>
</protein>
<dbReference type="PROSITE" id="PS00233">
    <property type="entry name" value="CHIT_BIND_RR_1"/>
    <property type="match status" value="1"/>
</dbReference>
<proteinExistence type="predicted"/>
<feature type="compositionally biased region" description="Polar residues" evidence="4">
    <location>
        <begin position="185"/>
        <end position="215"/>
    </location>
</feature>
<keyword evidence="1 3" id="KW-0193">Cuticle</keyword>
<feature type="region of interest" description="Disordered" evidence="4">
    <location>
        <begin position="29"/>
        <end position="50"/>
    </location>
</feature>
<feature type="region of interest" description="Disordered" evidence="4">
    <location>
        <begin position="71"/>
        <end position="148"/>
    </location>
</feature>
<accession>A0A8J2VZL9</accession>
<evidence type="ECO:0000256" key="2">
    <source>
        <dbReference type="ARBA" id="ARBA00022729"/>
    </source>
</evidence>
<dbReference type="InterPro" id="IPR051217">
    <property type="entry name" value="Insect_Cuticle_Struc_Prot"/>
</dbReference>
<evidence type="ECO:0000256" key="4">
    <source>
        <dbReference type="SAM" id="MobiDB-lite"/>
    </source>
</evidence>
<keyword evidence="2 5" id="KW-0732">Signal</keyword>
<feature type="compositionally biased region" description="Polar residues" evidence="4">
    <location>
        <begin position="351"/>
        <end position="367"/>
    </location>
</feature>
<dbReference type="InterPro" id="IPR000618">
    <property type="entry name" value="Insect_cuticle"/>
</dbReference>
<feature type="compositionally biased region" description="Polar residues" evidence="4">
    <location>
        <begin position="264"/>
        <end position="304"/>
    </location>
</feature>
<dbReference type="Pfam" id="PF00379">
    <property type="entry name" value="Chitin_bind_4"/>
    <property type="match status" value="1"/>
</dbReference>
<organism evidence="6 7">
    <name type="scientific">Danaus chrysippus</name>
    <name type="common">African queen</name>
    <dbReference type="NCBI Taxonomy" id="151541"/>
    <lineage>
        <taxon>Eukaryota</taxon>
        <taxon>Metazoa</taxon>
        <taxon>Ecdysozoa</taxon>
        <taxon>Arthropoda</taxon>
        <taxon>Hexapoda</taxon>
        <taxon>Insecta</taxon>
        <taxon>Pterygota</taxon>
        <taxon>Neoptera</taxon>
        <taxon>Endopterygota</taxon>
        <taxon>Lepidoptera</taxon>
        <taxon>Glossata</taxon>
        <taxon>Ditrysia</taxon>
        <taxon>Papilionoidea</taxon>
        <taxon>Nymphalidae</taxon>
        <taxon>Danainae</taxon>
        <taxon>Danaini</taxon>
        <taxon>Danaina</taxon>
        <taxon>Danaus</taxon>
        <taxon>Anosia</taxon>
    </lineage>
</organism>
<comment type="caution">
    <text evidence="6">The sequence shown here is derived from an EMBL/GenBank/DDBJ whole genome shotgun (WGS) entry which is preliminary data.</text>
</comment>
<dbReference type="PROSITE" id="PS51155">
    <property type="entry name" value="CHIT_BIND_RR_2"/>
    <property type="match status" value="1"/>
</dbReference>
<dbReference type="AlphaFoldDB" id="A0A8J2VZL9"/>
<gene>
    <name evidence="6" type="ORF">DCHRY22_LOCUS10168</name>
</gene>
<feature type="region of interest" description="Disordered" evidence="4">
    <location>
        <begin position="435"/>
        <end position="469"/>
    </location>
</feature>
<feature type="compositionally biased region" description="Polar residues" evidence="4">
    <location>
        <begin position="72"/>
        <end position="100"/>
    </location>
</feature>
<dbReference type="PRINTS" id="PR00947">
    <property type="entry name" value="CUTICLE"/>
</dbReference>
<sequence length="469" mass="51087">MNNTDSNIMKVFVFISLLSLTLAEPPVGDGYPSSRSAHHDHGHQGSLTQEYGAPEFGARSEQEYDVTDARLQPSQTYGTPTRSSTSQEYGPPNLRSTLSQEYGPPNLRSTLSQEYAPSSLYTVPHSLSSSPQFTPPPSRSSPSLQASYNQHVVQAARVSQPFSPQVTSSLPITSSAGSSSHSYSVPQASHEYNQLEQRPPSTQYGVPSQRTNEQSVADKYGAPGLRSAQSFGQTRKPASSSVTRTFQSSFGSKSSASQPSGTPRSLSSVYGAPSSRNFDSYSQSPKTVSHTYLPSSRTVSQSYGVPSERGLATEYGAPENDYNLKNSAAGTQYDLARSPSSVYGAPEARMSSVQVGTTHQYNSQDSQGYNYDRNALDELQNQEPANYDFGYKVNDFESGSDFGHSETRHDNRAEGSYYVLLPDGSRQVVEYEADERGFKPRISVEQVEARSGGYDDNQEQNPRSADGPY</sequence>